<dbReference type="GO" id="GO:0000731">
    <property type="term" value="P:DNA synthesis involved in DNA repair"/>
    <property type="evidence" value="ECO:0007669"/>
    <property type="project" value="InterPro"/>
</dbReference>
<protein>
    <recommendedName>
        <fullName evidence="3">DNA polymerase delta subunit 4</fullName>
    </recommendedName>
</protein>
<organism evidence="1 2">
    <name type="scientific">Dreissena polymorpha</name>
    <name type="common">Zebra mussel</name>
    <name type="synonym">Mytilus polymorpha</name>
    <dbReference type="NCBI Taxonomy" id="45954"/>
    <lineage>
        <taxon>Eukaryota</taxon>
        <taxon>Metazoa</taxon>
        <taxon>Spiralia</taxon>
        <taxon>Lophotrochozoa</taxon>
        <taxon>Mollusca</taxon>
        <taxon>Bivalvia</taxon>
        <taxon>Autobranchia</taxon>
        <taxon>Heteroconchia</taxon>
        <taxon>Euheterodonta</taxon>
        <taxon>Imparidentia</taxon>
        <taxon>Neoheterodontei</taxon>
        <taxon>Myida</taxon>
        <taxon>Dreissenoidea</taxon>
        <taxon>Dreissenidae</taxon>
        <taxon>Dreissena</taxon>
    </lineage>
</organism>
<dbReference type="Proteomes" id="UP000828390">
    <property type="component" value="Unassembled WGS sequence"/>
</dbReference>
<keyword evidence="2" id="KW-1185">Reference proteome</keyword>
<dbReference type="GO" id="GO:0006261">
    <property type="term" value="P:DNA-templated DNA replication"/>
    <property type="evidence" value="ECO:0007669"/>
    <property type="project" value="TreeGrafter"/>
</dbReference>
<dbReference type="PANTHER" id="PTHR14303:SF0">
    <property type="entry name" value="DNA POLYMERASE DELTA SUBUNIT 4"/>
    <property type="match status" value="1"/>
</dbReference>
<proteinExistence type="predicted"/>
<evidence type="ECO:0000313" key="1">
    <source>
        <dbReference type="EMBL" id="KAH3886716.1"/>
    </source>
</evidence>
<dbReference type="EMBL" id="JAIWYP010000001">
    <property type="protein sequence ID" value="KAH3886716.1"/>
    <property type="molecule type" value="Genomic_DNA"/>
</dbReference>
<name>A0A9D4N288_DREPO</name>
<evidence type="ECO:0008006" key="3">
    <source>
        <dbReference type="Google" id="ProtNLM"/>
    </source>
</evidence>
<dbReference type="Pfam" id="PF04081">
    <property type="entry name" value="DNA_pol_delta_4"/>
    <property type="match status" value="1"/>
</dbReference>
<dbReference type="AlphaFoldDB" id="A0A9D4N288"/>
<sequence length="113" mass="13117">MYRNNNLLTTSFKKVKLAKLDTKEKTKKDVAASASKATHNDNLATQDNDFAVLKEFDLNWKYGPSMGITRLERWARAEKHGMKPSPRVKEIIEAHPGKEEYTQCLWNDYKKIM</sequence>
<accession>A0A9D4N288</accession>
<reference evidence="1" key="2">
    <citation type="submission" date="2020-11" db="EMBL/GenBank/DDBJ databases">
        <authorList>
            <person name="McCartney M.A."/>
            <person name="Auch B."/>
            <person name="Kono T."/>
            <person name="Mallez S."/>
            <person name="Becker A."/>
            <person name="Gohl D.M."/>
            <person name="Silverstein K.A.T."/>
            <person name="Koren S."/>
            <person name="Bechman K.B."/>
            <person name="Herman A."/>
            <person name="Abrahante J.E."/>
            <person name="Garbe J."/>
        </authorList>
    </citation>
    <scope>NUCLEOTIDE SEQUENCE</scope>
    <source>
        <strain evidence="1">Duluth1</strain>
        <tissue evidence="1">Whole animal</tissue>
    </source>
</reference>
<dbReference type="InterPro" id="IPR007218">
    <property type="entry name" value="DNA_pol_delta_4"/>
</dbReference>
<gene>
    <name evidence="1" type="ORF">DPMN_010729</name>
</gene>
<dbReference type="PANTHER" id="PTHR14303">
    <property type="entry name" value="DNA POLYMERASE DELTA SUBUNIT 4"/>
    <property type="match status" value="1"/>
</dbReference>
<reference evidence="1" key="1">
    <citation type="journal article" date="2019" name="bioRxiv">
        <title>The Genome of the Zebra Mussel, Dreissena polymorpha: A Resource for Invasive Species Research.</title>
        <authorList>
            <person name="McCartney M.A."/>
            <person name="Auch B."/>
            <person name="Kono T."/>
            <person name="Mallez S."/>
            <person name="Zhang Y."/>
            <person name="Obille A."/>
            <person name="Becker A."/>
            <person name="Abrahante J.E."/>
            <person name="Garbe J."/>
            <person name="Badalamenti J.P."/>
            <person name="Herman A."/>
            <person name="Mangelson H."/>
            <person name="Liachko I."/>
            <person name="Sullivan S."/>
            <person name="Sone E.D."/>
            <person name="Koren S."/>
            <person name="Silverstein K.A.T."/>
            <person name="Beckman K.B."/>
            <person name="Gohl D.M."/>
        </authorList>
    </citation>
    <scope>NUCLEOTIDE SEQUENCE</scope>
    <source>
        <strain evidence="1">Duluth1</strain>
        <tissue evidence="1">Whole animal</tissue>
    </source>
</reference>
<dbReference type="GO" id="GO:0043625">
    <property type="term" value="C:delta DNA polymerase complex"/>
    <property type="evidence" value="ECO:0007669"/>
    <property type="project" value="TreeGrafter"/>
</dbReference>
<dbReference type="GO" id="GO:0003887">
    <property type="term" value="F:DNA-directed DNA polymerase activity"/>
    <property type="evidence" value="ECO:0007669"/>
    <property type="project" value="TreeGrafter"/>
</dbReference>
<evidence type="ECO:0000313" key="2">
    <source>
        <dbReference type="Proteomes" id="UP000828390"/>
    </source>
</evidence>
<comment type="caution">
    <text evidence="1">The sequence shown here is derived from an EMBL/GenBank/DDBJ whole genome shotgun (WGS) entry which is preliminary data.</text>
</comment>